<dbReference type="SUPFAM" id="SSF51905">
    <property type="entry name" value="FAD/NAD(P)-binding domain"/>
    <property type="match status" value="1"/>
</dbReference>
<feature type="domain" description="Amine oxidase" evidence="4">
    <location>
        <begin position="17"/>
        <end position="449"/>
    </location>
</feature>
<comment type="similarity">
    <text evidence="2">Belongs to the flavin monoamine oxidase family.</text>
</comment>
<dbReference type="InterPro" id="IPR050703">
    <property type="entry name" value="Flavin_MAO"/>
</dbReference>
<sequence length="460" mass="48999">MPDPSNSPDVIVVGAGLAGLMAARGLRRHGHSVLLLEARNRVGGRVHATEPAAGCRVELGGQFLGPGQDRAYALAAELGLRVVRTRTQGSHLMETAAGRVRRWRGMIPRLGPAATLDVAFALHRFERLAATVHPDEPWNTPRADRLDGLTLAGWIDRVTRTAGGRRMFRLAASAVWAAEPEELSLLHALFYARAAGGLRAVISTEGGAQQDYLAEGAHQLARRVAADLGELVRLAEPVDSLSRTDQGVRVTSRTGRCWDARYAVVAVPPTLAARIHYNPPLPADRDALLQRLPMGTVVKTVAVYPTPFWRVAGLSGQALSLAGPIAAVADSSPPDGPPGVLVGFVEGPAARTHLARPEAERRSAALDGLARLFGPEARQPLHYLEQDWSGEPFSRGGYSALFPPGAWTQLGPALRRPTGRIHWTGTETATRWYGYIDGAIRSGEQTADTLAGLLAAGAGG</sequence>
<evidence type="ECO:0000313" key="5">
    <source>
        <dbReference type="EMBL" id="GAA5146125.1"/>
    </source>
</evidence>
<reference evidence="6" key="1">
    <citation type="journal article" date="2019" name="Int. J. Syst. Evol. Microbiol.">
        <title>The Global Catalogue of Microorganisms (GCM) 10K type strain sequencing project: providing services to taxonomists for standard genome sequencing and annotation.</title>
        <authorList>
            <consortium name="The Broad Institute Genomics Platform"/>
            <consortium name="The Broad Institute Genome Sequencing Center for Infectious Disease"/>
            <person name="Wu L."/>
            <person name="Ma J."/>
        </authorList>
    </citation>
    <scope>NUCLEOTIDE SEQUENCE [LARGE SCALE GENOMIC DNA]</scope>
    <source>
        <strain evidence="6">JCM 18303</strain>
    </source>
</reference>
<proteinExistence type="inferred from homology"/>
<evidence type="ECO:0000256" key="1">
    <source>
        <dbReference type="ARBA" id="ARBA00001974"/>
    </source>
</evidence>
<organism evidence="5 6">
    <name type="scientific">Pseudonocardia eucalypti</name>
    <dbReference type="NCBI Taxonomy" id="648755"/>
    <lineage>
        <taxon>Bacteria</taxon>
        <taxon>Bacillati</taxon>
        <taxon>Actinomycetota</taxon>
        <taxon>Actinomycetes</taxon>
        <taxon>Pseudonocardiales</taxon>
        <taxon>Pseudonocardiaceae</taxon>
        <taxon>Pseudonocardia</taxon>
    </lineage>
</organism>
<dbReference type="InterPro" id="IPR001613">
    <property type="entry name" value="Flavin_amine_oxidase"/>
</dbReference>
<dbReference type="PANTHER" id="PTHR43563:SF1">
    <property type="entry name" value="AMINE OXIDASE [FLAVIN-CONTAINING] B"/>
    <property type="match status" value="1"/>
</dbReference>
<dbReference type="Gene3D" id="3.50.50.60">
    <property type="entry name" value="FAD/NAD(P)-binding domain"/>
    <property type="match status" value="1"/>
</dbReference>
<evidence type="ECO:0000256" key="3">
    <source>
        <dbReference type="ARBA" id="ARBA00023002"/>
    </source>
</evidence>
<dbReference type="Pfam" id="PF01593">
    <property type="entry name" value="Amino_oxidase"/>
    <property type="match status" value="1"/>
</dbReference>
<keyword evidence="6" id="KW-1185">Reference proteome</keyword>
<dbReference type="PRINTS" id="PR00757">
    <property type="entry name" value="AMINEOXDASEF"/>
</dbReference>
<evidence type="ECO:0000259" key="4">
    <source>
        <dbReference type="Pfam" id="PF01593"/>
    </source>
</evidence>
<protein>
    <submittedName>
        <fullName evidence="5">Flavin monoamine oxidase family protein</fullName>
    </submittedName>
</protein>
<dbReference type="InterPro" id="IPR002937">
    <property type="entry name" value="Amino_oxidase"/>
</dbReference>
<name>A0ABP9PJZ7_9PSEU</name>
<comment type="caution">
    <text evidence="5">The sequence shown here is derived from an EMBL/GenBank/DDBJ whole genome shotgun (WGS) entry which is preliminary data.</text>
</comment>
<dbReference type="InterPro" id="IPR036188">
    <property type="entry name" value="FAD/NAD-bd_sf"/>
</dbReference>
<dbReference type="RefSeq" id="WP_185058757.1">
    <property type="nucleotide sequence ID" value="NZ_BAABJP010000001.1"/>
</dbReference>
<dbReference type="Gene3D" id="3.90.660.10">
    <property type="match status" value="1"/>
</dbReference>
<dbReference type="SUPFAM" id="SSF54373">
    <property type="entry name" value="FAD-linked reductases, C-terminal domain"/>
    <property type="match status" value="1"/>
</dbReference>
<dbReference type="Proteomes" id="UP001428817">
    <property type="component" value="Unassembled WGS sequence"/>
</dbReference>
<dbReference type="PANTHER" id="PTHR43563">
    <property type="entry name" value="AMINE OXIDASE"/>
    <property type="match status" value="1"/>
</dbReference>
<accession>A0ABP9PJZ7</accession>
<evidence type="ECO:0000313" key="6">
    <source>
        <dbReference type="Proteomes" id="UP001428817"/>
    </source>
</evidence>
<evidence type="ECO:0000256" key="2">
    <source>
        <dbReference type="ARBA" id="ARBA00005995"/>
    </source>
</evidence>
<dbReference type="EMBL" id="BAABJP010000001">
    <property type="protein sequence ID" value="GAA5146125.1"/>
    <property type="molecule type" value="Genomic_DNA"/>
</dbReference>
<dbReference type="Gene3D" id="1.10.405.10">
    <property type="entry name" value="Guanine Nucleotide Dissociation Inhibitor, domain 1"/>
    <property type="match status" value="1"/>
</dbReference>
<gene>
    <name evidence="5" type="ORF">GCM10023321_05100</name>
</gene>
<keyword evidence="3" id="KW-0560">Oxidoreductase</keyword>
<comment type="cofactor">
    <cofactor evidence="1">
        <name>FAD</name>
        <dbReference type="ChEBI" id="CHEBI:57692"/>
    </cofactor>
</comment>